<organism evidence="1 2">
    <name type="scientific">Megaselia scalaris</name>
    <name type="common">Humpbacked fly</name>
    <name type="synonym">Phora scalaris</name>
    <dbReference type="NCBI Taxonomy" id="36166"/>
    <lineage>
        <taxon>Eukaryota</taxon>
        <taxon>Metazoa</taxon>
        <taxon>Ecdysozoa</taxon>
        <taxon>Arthropoda</taxon>
        <taxon>Hexapoda</taxon>
        <taxon>Insecta</taxon>
        <taxon>Pterygota</taxon>
        <taxon>Neoptera</taxon>
        <taxon>Endopterygota</taxon>
        <taxon>Diptera</taxon>
        <taxon>Brachycera</taxon>
        <taxon>Muscomorpha</taxon>
        <taxon>Platypezoidea</taxon>
        <taxon>Phoridae</taxon>
        <taxon>Megaseliini</taxon>
        <taxon>Megaselia</taxon>
    </lineage>
</organism>
<name>T1GRG9_MEGSC</name>
<accession>T1GRG9</accession>
<keyword evidence="2" id="KW-1185">Reference proteome</keyword>
<dbReference type="EMBL" id="CAQQ02190384">
    <property type="status" value="NOT_ANNOTATED_CDS"/>
    <property type="molecule type" value="Genomic_DNA"/>
</dbReference>
<dbReference type="EnsemblMetazoa" id="MESCA006253-RA">
    <property type="protein sequence ID" value="MESCA006253-PA"/>
    <property type="gene ID" value="MESCA006253"/>
</dbReference>
<dbReference type="AlphaFoldDB" id="T1GRG9"/>
<evidence type="ECO:0000313" key="2">
    <source>
        <dbReference type="Proteomes" id="UP000015102"/>
    </source>
</evidence>
<reference evidence="2" key="1">
    <citation type="submission" date="2013-02" db="EMBL/GenBank/DDBJ databases">
        <authorList>
            <person name="Hughes D."/>
        </authorList>
    </citation>
    <scope>NUCLEOTIDE SEQUENCE</scope>
    <source>
        <strain>Durham</strain>
        <strain evidence="2">NC isolate 2 -- Noor lab</strain>
    </source>
</reference>
<dbReference type="Proteomes" id="UP000015102">
    <property type="component" value="Unassembled WGS sequence"/>
</dbReference>
<dbReference type="HOGENOM" id="CLU_2870178_0_0_1"/>
<protein>
    <submittedName>
        <fullName evidence="1">Uncharacterized protein</fullName>
    </submittedName>
</protein>
<sequence>MNLRRSVHRSFGWRLGRDVVRWWWQLLQRFYHLGMGWFQLRREPRQRWSYLWSVNHRKKSIILS</sequence>
<reference evidence="1" key="2">
    <citation type="submission" date="2015-06" db="UniProtKB">
        <authorList>
            <consortium name="EnsemblMetazoa"/>
        </authorList>
    </citation>
    <scope>IDENTIFICATION</scope>
</reference>
<proteinExistence type="predicted"/>
<evidence type="ECO:0000313" key="1">
    <source>
        <dbReference type="EnsemblMetazoa" id="MESCA006253-PA"/>
    </source>
</evidence>